<dbReference type="SUPFAM" id="SSF88688">
    <property type="entry name" value="Families 57/38 glycoside transferase middle domain"/>
    <property type="match status" value="1"/>
</dbReference>
<evidence type="ECO:0000259" key="5">
    <source>
        <dbReference type="SMART" id="SM00872"/>
    </source>
</evidence>
<dbReference type="InterPro" id="IPR015341">
    <property type="entry name" value="Glyco_hydro_38_cen"/>
</dbReference>
<dbReference type="SUPFAM" id="SSF88713">
    <property type="entry name" value="Glycoside hydrolase/deacetylase"/>
    <property type="match status" value="1"/>
</dbReference>
<evidence type="ECO:0000256" key="4">
    <source>
        <dbReference type="ARBA" id="ARBA00023295"/>
    </source>
</evidence>
<dbReference type="InterPro" id="IPR011682">
    <property type="entry name" value="Glyco_hydro_38_C"/>
</dbReference>
<dbReference type="GO" id="GO:0004559">
    <property type="term" value="F:alpha-mannosidase activity"/>
    <property type="evidence" value="ECO:0007669"/>
    <property type="project" value="InterPro"/>
</dbReference>
<dbReference type="AlphaFoldDB" id="A0A6N3GUH3"/>
<dbReference type="GO" id="GO:0102546">
    <property type="term" value="F:mannosylglycerate hydrolase activity"/>
    <property type="evidence" value="ECO:0007669"/>
    <property type="project" value="UniProtKB-EC"/>
</dbReference>
<dbReference type="InterPro" id="IPR011013">
    <property type="entry name" value="Gal_mutarotase_sf_dom"/>
</dbReference>
<keyword evidence="4 6" id="KW-0326">Glycosidase</keyword>
<dbReference type="Pfam" id="PF17677">
    <property type="entry name" value="Glyco_hydro38C2"/>
    <property type="match status" value="1"/>
</dbReference>
<dbReference type="InterPro" id="IPR028995">
    <property type="entry name" value="Glyco_hydro_57/38_cen_sf"/>
</dbReference>
<dbReference type="Gene3D" id="1.20.1270.50">
    <property type="entry name" value="Glycoside hydrolase family 38, central domain"/>
    <property type="match status" value="1"/>
</dbReference>
<dbReference type="SUPFAM" id="SSF74650">
    <property type="entry name" value="Galactose mutarotase-like"/>
    <property type="match status" value="1"/>
</dbReference>
<keyword evidence="2" id="KW-0479">Metal-binding</keyword>
<dbReference type="Pfam" id="PF09261">
    <property type="entry name" value="Alpha-mann_mid"/>
    <property type="match status" value="1"/>
</dbReference>
<dbReference type="Gene3D" id="3.20.110.10">
    <property type="entry name" value="Glycoside hydrolase 38, N terminal domain"/>
    <property type="match status" value="1"/>
</dbReference>
<evidence type="ECO:0000256" key="2">
    <source>
        <dbReference type="ARBA" id="ARBA00022723"/>
    </source>
</evidence>
<evidence type="ECO:0000313" key="6">
    <source>
        <dbReference type="EMBL" id="VYU67613.1"/>
    </source>
</evidence>
<comment type="similarity">
    <text evidence="1">Belongs to the glycosyl hydrolase 38 family.</text>
</comment>
<gene>
    <name evidence="6" type="primary">mngB_1</name>
    <name evidence="6" type="ORF">CTLFYP3_00091</name>
</gene>
<dbReference type="InterPro" id="IPR037094">
    <property type="entry name" value="Glyco_hydro_38_cen_sf"/>
</dbReference>
<dbReference type="InterPro" id="IPR027291">
    <property type="entry name" value="Glyco_hydro_38_N_sf"/>
</dbReference>
<protein>
    <submittedName>
        <fullName evidence="6">Mannosylglycerate hydrolase</fullName>
        <ecNumber evidence="6">3.2.1.170</ecNumber>
    </submittedName>
</protein>
<dbReference type="PANTHER" id="PTHR46017">
    <property type="entry name" value="ALPHA-MANNOSIDASE 2C1"/>
    <property type="match status" value="1"/>
</dbReference>
<dbReference type="GO" id="GO:0009313">
    <property type="term" value="P:oligosaccharide catabolic process"/>
    <property type="evidence" value="ECO:0007669"/>
    <property type="project" value="TreeGrafter"/>
</dbReference>
<dbReference type="Pfam" id="PF01074">
    <property type="entry name" value="Glyco_hydro_38N"/>
    <property type="match status" value="1"/>
</dbReference>
<keyword evidence="3 6" id="KW-0378">Hydrolase</keyword>
<dbReference type="SMART" id="SM00872">
    <property type="entry name" value="Alpha-mann_mid"/>
    <property type="match status" value="1"/>
</dbReference>
<feature type="domain" description="Glycoside hydrolase family 38 central" evidence="5">
    <location>
        <begin position="275"/>
        <end position="350"/>
    </location>
</feature>
<dbReference type="Gene3D" id="2.70.98.30">
    <property type="entry name" value="Golgi alpha-mannosidase II, domain 4"/>
    <property type="match status" value="1"/>
</dbReference>
<evidence type="ECO:0000256" key="1">
    <source>
        <dbReference type="ARBA" id="ARBA00009792"/>
    </source>
</evidence>
<dbReference type="EMBL" id="CACRTO010000049">
    <property type="protein sequence ID" value="VYU67613.1"/>
    <property type="molecule type" value="Genomic_DNA"/>
</dbReference>
<dbReference type="GO" id="GO:0046872">
    <property type="term" value="F:metal ion binding"/>
    <property type="evidence" value="ECO:0007669"/>
    <property type="project" value="UniProtKB-KW"/>
</dbReference>
<organism evidence="6">
    <name type="scientific">Clostridium tertium</name>
    <dbReference type="NCBI Taxonomy" id="1559"/>
    <lineage>
        <taxon>Bacteria</taxon>
        <taxon>Bacillati</taxon>
        <taxon>Bacillota</taxon>
        <taxon>Clostridia</taxon>
        <taxon>Eubacteriales</taxon>
        <taxon>Clostridiaceae</taxon>
        <taxon>Clostridium</taxon>
    </lineage>
</organism>
<dbReference type="Pfam" id="PF07748">
    <property type="entry name" value="Glyco_hydro_38C"/>
    <property type="match status" value="1"/>
</dbReference>
<dbReference type="InterPro" id="IPR000602">
    <property type="entry name" value="Glyco_hydro_38_N"/>
</dbReference>
<dbReference type="PANTHER" id="PTHR46017:SF2">
    <property type="entry name" value="MANNOSYLGLYCERATE HYDROLASE"/>
    <property type="match status" value="1"/>
</dbReference>
<dbReference type="GO" id="GO:0006013">
    <property type="term" value="P:mannose metabolic process"/>
    <property type="evidence" value="ECO:0007669"/>
    <property type="project" value="InterPro"/>
</dbReference>
<accession>A0A6N3GUH3</accession>
<proteinExistence type="inferred from homology"/>
<reference evidence="6" key="1">
    <citation type="submission" date="2019-11" db="EMBL/GenBank/DDBJ databases">
        <authorList>
            <person name="Feng L."/>
        </authorList>
    </citation>
    <scope>NUCLEOTIDE SEQUENCE</scope>
    <source>
        <strain evidence="6">CTertiumLFYP3</strain>
    </source>
</reference>
<dbReference type="GO" id="GO:0030246">
    <property type="term" value="F:carbohydrate binding"/>
    <property type="evidence" value="ECO:0007669"/>
    <property type="project" value="InterPro"/>
</dbReference>
<dbReference type="RefSeq" id="WP_156627882.1">
    <property type="nucleotide sequence ID" value="NZ_CACRTO010000049.1"/>
</dbReference>
<evidence type="ECO:0000256" key="3">
    <source>
        <dbReference type="ARBA" id="ARBA00022801"/>
    </source>
</evidence>
<sequence length="851" mass="98793">MDDKIKGLNILHHTHWDREWYETFEEFRYKLRNGIRYIEDLLEKGIIKCFFLDGQTMVIDDYKEIVSKEEFNKLKEFIKNGKIEIGPWYVLADEFLVGGEALIKNLELGIDIAKKLGSEYKIGYLPDTFGHISQMPQVLKGFGINNAIIWRGAVSKDFENNWIASDGSSVLTFVLPLFDGYFQTYMKQDDWEYRLEEYIKANKPYCRASEVLSMNGADHTYTSSNIGERIREFKKKNPDVNVDEVLMSDYIKKFENFLAKSNIIGEQRNKNKIFTLPGVFSSRMYLKQANQRCEDSAINVLEFLNAWSNGITKSDEFIKYIWKLLVQNHAHDSICGCSIDEVHEEMEVRFKKILSAIEQFKKSTLEELYPWDYINNEFVNNKLYLINNVPIKDNYIVESEIIVPKEADKGSISLKYNGKNIDFEILSRKEEEILFRDIKIEPYYSIVYKYKVRFVMEFDCIESKIVNIDLVNGNEMKNILITENNEIENDYYKVQINDYGVKILDKKNNKWYYNQNIILSSLDAGDSYNYSPPKRDIISEAKVKEVGECRISNISEEITFTYDLDLPLELSEDRSSGSDELTKVEISTKVKLIKGVNKILFETKINNTAKNHKLRIGFNLGKCNKHYSDTAFDLVERGVLRNQSFEVKEREELECNQHPTLSTIYANDFQLIHEGMQEYEVTEYKNEDYCFITAIRAVGDLSRRDLRTRGGGAGPGYKTPGAQCLREHVYSYGLVIGEEKFNINNKNVIRSKVITKQSNIDTYTNKLIEIEGDLKDISYSSIIRKSSGDISLRIYNTSEDIRKVNINIYNNYSKAYLVNLDGSKEKELSIDNNKISINIDGKKISTILLKL</sequence>
<dbReference type="InterPro" id="IPR011330">
    <property type="entry name" value="Glyco_hydro/deAcase_b/a-brl"/>
</dbReference>
<dbReference type="InterPro" id="IPR041147">
    <property type="entry name" value="GH38_C"/>
</dbReference>
<name>A0A6N3GUH3_9CLOT</name>
<dbReference type="EC" id="3.2.1.170" evidence="6"/>